<dbReference type="InterPro" id="IPR050330">
    <property type="entry name" value="Bact_OuterMem_StrucFunc"/>
</dbReference>
<dbReference type="PANTHER" id="PTHR30329">
    <property type="entry name" value="STATOR ELEMENT OF FLAGELLAR MOTOR COMPLEX"/>
    <property type="match status" value="1"/>
</dbReference>
<dbReference type="AlphaFoldDB" id="A0A381QUA6"/>
<dbReference type="Pfam" id="PF00691">
    <property type="entry name" value="OmpA"/>
    <property type="match status" value="1"/>
</dbReference>
<evidence type="ECO:0000256" key="1">
    <source>
        <dbReference type="SAM" id="Coils"/>
    </source>
</evidence>
<dbReference type="CDD" id="cd07185">
    <property type="entry name" value="OmpA_C-like"/>
    <property type="match status" value="1"/>
</dbReference>
<proteinExistence type="predicted"/>
<sequence>MKFIRVSLAIFISLLLFAQTGSAQESSAEIKNQSSTGTLDAAGEYVFHKVSAGDNKKVFRDAVTGHIVKNKGIQNFYAVPAIETKWLATIINSEVVWHEQLQQLEQTYRKTFQRRADLKSGQNDRAVRIENYSLNISKLEKEIAEIRRQIVQINVDQQVYINSLRKTPITTLVAIKTLYAADLMSSKDKLDVLNSAIFGSMEEPVLSHITSTHGNKINIPLQTGHIRVTYMYPENITHFDSEANEHIYLFLRVEAYPFSTGASNDGTVEDRGVGVGVEILSNIKQIQSYLNTKEVGDKRLLDWLIKEYNNQKINNDHMLNLITGKLGDFKMFRNGLKQSISELRSKVNSITAQRDSLVGSGDAVQIEAEYKRAKELYHQYYASRNVLTHEKYTLENDVMFSLFRIEGESSKNNANTEQKQMVDSNVASNIPISGRPLKDIFADILITANQKRKLNLQNYRERIYRANEEQTQLIQGALEWEVESEEFSILKLTRGNVGSRSHFVLHLAKRSILISKPGFPAPKSGVCKSTLLFKRGKNVMRNSSKPALDKLAKCLRKYPKQMIQITGHTDPLKPNYGEGSKFSNVTLGLKRAEALMTSLTALDFNPGRFIVVSRGAKDPVAIGKDQKDLAKNRRVEVISSPKE</sequence>
<evidence type="ECO:0000313" key="3">
    <source>
        <dbReference type="EMBL" id="SUZ82955.1"/>
    </source>
</evidence>
<dbReference type="Gene3D" id="3.30.1330.60">
    <property type="entry name" value="OmpA-like domain"/>
    <property type="match status" value="1"/>
</dbReference>
<feature type="coiled-coil region" evidence="1">
    <location>
        <begin position="129"/>
        <end position="156"/>
    </location>
</feature>
<feature type="domain" description="OmpA-like" evidence="2">
    <location>
        <begin position="520"/>
        <end position="643"/>
    </location>
</feature>
<protein>
    <recommendedName>
        <fullName evidence="2">OmpA-like domain-containing protein</fullName>
    </recommendedName>
</protein>
<evidence type="ECO:0000259" key="2">
    <source>
        <dbReference type="PROSITE" id="PS51123"/>
    </source>
</evidence>
<organism evidence="3">
    <name type="scientific">marine metagenome</name>
    <dbReference type="NCBI Taxonomy" id="408172"/>
    <lineage>
        <taxon>unclassified sequences</taxon>
        <taxon>metagenomes</taxon>
        <taxon>ecological metagenomes</taxon>
    </lineage>
</organism>
<dbReference type="InterPro" id="IPR036737">
    <property type="entry name" value="OmpA-like_sf"/>
</dbReference>
<keyword evidence="1" id="KW-0175">Coiled coil</keyword>
<reference evidence="3" key="1">
    <citation type="submission" date="2018-05" db="EMBL/GenBank/DDBJ databases">
        <authorList>
            <person name="Lanie J.A."/>
            <person name="Ng W.-L."/>
            <person name="Kazmierczak K.M."/>
            <person name="Andrzejewski T.M."/>
            <person name="Davidsen T.M."/>
            <person name="Wayne K.J."/>
            <person name="Tettelin H."/>
            <person name="Glass J.I."/>
            <person name="Rusch D."/>
            <person name="Podicherti R."/>
            <person name="Tsui H.-C.T."/>
            <person name="Winkler M.E."/>
        </authorList>
    </citation>
    <scope>NUCLEOTIDE SEQUENCE</scope>
</reference>
<gene>
    <name evidence="3" type="ORF">METZ01_LOCUS35809</name>
</gene>
<dbReference type="PANTHER" id="PTHR30329:SF21">
    <property type="entry name" value="LIPOPROTEIN YIAD-RELATED"/>
    <property type="match status" value="1"/>
</dbReference>
<accession>A0A381QUA6</accession>
<dbReference type="PROSITE" id="PS51123">
    <property type="entry name" value="OMPA_2"/>
    <property type="match status" value="1"/>
</dbReference>
<dbReference type="EMBL" id="UINC01001529">
    <property type="protein sequence ID" value="SUZ82955.1"/>
    <property type="molecule type" value="Genomic_DNA"/>
</dbReference>
<dbReference type="SUPFAM" id="SSF103088">
    <property type="entry name" value="OmpA-like"/>
    <property type="match status" value="1"/>
</dbReference>
<dbReference type="InterPro" id="IPR006665">
    <property type="entry name" value="OmpA-like"/>
</dbReference>
<name>A0A381QUA6_9ZZZZ</name>